<dbReference type="EMBL" id="VSSQ01052134">
    <property type="protein sequence ID" value="MPN06238.1"/>
    <property type="molecule type" value="Genomic_DNA"/>
</dbReference>
<sequence length="127" mass="13671">MLAQKQPAHHRHARRNGGHDHPRRGGAGQAHARDHADGEQEVAEKRLQKQQPARLAAHGRLAGQLAQPVRHGQHANAKAQPGQQKDGKRGRQRLGQRDVTAHQHHAQRKACVGDGAADHGGGAAYDG</sequence>
<proteinExistence type="predicted"/>
<feature type="compositionally biased region" description="Basic residues" evidence="1">
    <location>
        <begin position="7"/>
        <end position="24"/>
    </location>
</feature>
<feature type="compositionally biased region" description="Basic and acidic residues" evidence="1">
    <location>
        <begin position="85"/>
        <end position="101"/>
    </location>
</feature>
<feature type="compositionally biased region" description="Gly residues" evidence="1">
    <location>
        <begin position="118"/>
        <end position="127"/>
    </location>
</feature>
<comment type="caution">
    <text evidence="2">The sequence shown here is derived from an EMBL/GenBank/DDBJ whole genome shotgun (WGS) entry which is preliminary data.</text>
</comment>
<evidence type="ECO:0000256" key="1">
    <source>
        <dbReference type="SAM" id="MobiDB-lite"/>
    </source>
</evidence>
<protein>
    <submittedName>
        <fullName evidence="2">Uncharacterized protein</fullName>
    </submittedName>
</protein>
<organism evidence="2">
    <name type="scientific">bioreactor metagenome</name>
    <dbReference type="NCBI Taxonomy" id="1076179"/>
    <lineage>
        <taxon>unclassified sequences</taxon>
        <taxon>metagenomes</taxon>
        <taxon>ecological metagenomes</taxon>
    </lineage>
</organism>
<reference evidence="2" key="1">
    <citation type="submission" date="2019-08" db="EMBL/GenBank/DDBJ databases">
        <authorList>
            <person name="Kucharzyk K."/>
            <person name="Murdoch R.W."/>
            <person name="Higgins S."/>
            <person name="Loffler F."/>
        </authorList>
    </citation>
    <scope>NUCLEOTIDE SEQUENCE</scope>
</reference>
<accession>A0A645EW22</accession>
<evidence type="ECO:0000313" key="2">
    <source>
        <dbReference type="EMBL" id="MPN06238.1"/>
    </source>
</evidence>
<feature type="region of interest" description="Disordered" evidence="1">
    <location>
        <begin position="1"/>
        <end position="127"/>
    </location>
</feature>
<gene>
    <name evidence="2" type="ORF">SDC9_153494</name>
</gene>
<name>A0A645EW22_9ZZZZ</name>
<feature type="compositionally biased region" description="Basic and acidic residues" evidence="1">
    <location>
        <begin position="31"/>
        <end position="47"/>
    </location>
</feature>
<dbReference type="AlphaFoldDB" id="A0A645EW22"/>